<organism evidence="3 4">
    <name type="scientific">Heminiphilus faecis</name>
    <dbReference type="NCBI Taxonomy" id="2601703"/>
    <lineage>
        <taxon>Bacteria</taxon>
        <taxon>Pseudomonadati</taxon>
        <taxon>Bacteroidota</taxon>
        <taxon>Bacteroidia</taxon>
        <taxon>Bacteroidales</taxon>
        <taxon>Muribaculaceae</taxon>
        <taxon>Heminiphilus</taxon>
    </lineage>
</organism>
<dbReference type="GO" id="GO:0016787">
    <property type="term" value="F:hydrolase activity"/>
    <property type="evidence" value="ECO:0007669"/>
    <property type="project" value="UniProtKB-KW"/>
</dbReference>
<sequence>MKKIFIAALCVACTFVGLQARVWEPDVLGDGYEMSYVDQGSDYSGSVRSTVVRKLSPCGGNRGVLYVHGFNDYFFQKEMGDMFVDSCYNFYAVDLRKYGRSIMRGQKKFQVRDMHEYFADIDSALSCMKRDGIEEVILMGHSTGGLTTALYMNESPDPSIKALILNSPFLDWNQSSFQEKLLIPVVDTFGGIFPDMAISQGDSRGYSESLLKRYGGEWEYNTDWKLEVSPDVDTGWIRAIDLAQGILQNDPHIGVPVLLMHSDRSVKEGDPSATYGEADAVLDVEDISRYGHRLGIMVTEITVNGGLHDLVLSRQEVREALYEYMFGWLSRQGL</sequence>
<protein>
    <submittedName>
        <fullName evidence="3">Alpha/beta hydrolase</fullName>
    </submittedName>
</protein>
<dbReference type="Gene3D" id="3.40.50.1820">
    <property type="entry name" value="alpha/beta hydrolase"/>
    <property type="match status" value="1"/>
</dbReference>
<proteinExistence type="predicted"/>
<accession>A0ABV4CST9</accession>
<feature type="signal peptide" evidence="1">
    <location>
        <begin position="1"/>
        <end position="20"/>
    </location>
</feature>
<evidence type="ECO:0000313" key="3">
    <source>
        <dbReference type="EMBL" id="MEY8244453.1"/>
    </source>
</evidence>
<evidence type="ECO:0000313" key="4">
    <source>
        <dbReference type="Proteomes" id="UP001565200"/>
    </source>
</evidence>
<feature type="domain" description="Serine aminopeptidase S33" evidence="2">
    <location>
        <begin position="64"/>
        <end position="263"/>
    </location>
</feature>
<gene>
    <name evidence="3" type="ORF">AAK873_02320</name>
</gene>
<keyword evidence="1" id="KW-0732">Signal</keyword>
<dbReference type="InterPro" id="IPR029058">
    <property type="entry name" value="AB_hydrolase_fold"/>
</dbReference>
<name>A0ABV4CST9_9BACT</name>
<dbReference type="SUPFAM" id="SSF53474">
    <property type="entry name" value="alpha/beta-Hydrolases"/>
    <property type="match status" value="1"/>
</dbReference>
<reference evidence="3 4" key="1">
    <citation type="submission" date="2024-03" db="EMBL/GenBank/DDBJ databases">
        <title>Mouse gut bacterial collection (mGBC) of GemPharmatech.</title>
        <authorList>
            <person name="He Y."/>
            <person name="Dong L."/>
            <person name="Wu D."/>
            <person name="Gao X."/>
            <person name="Lin Z."/>
        </authorList>
    </citation>
    <scope>NUCLEOTIDE SEQUENCE [LARGE SCALE GENOMIC DNA]</scope>
    <source>
        <strain evidence="3 4">54-13</strain>
    </source>
</reference>
<dbReference type="RefSeq" id="WP_205523792.1">
    <property type="nucleotide sequence ID" value="NZ_JBCLPP010000004.1"/>
</dbReference>
<feature type="chain" id="PRO_5046161593" evidence="1">
    <location>
        <begin position="21"/>
        <end position="334"/>
    </location>
</feature>
<dbReference type="InterPro" id="IPR022742">
    <property type="entry name" value="Hydrolase_4"/>
</dbReference>
<dbReference type="Proteomes" id="UP001565200">
    <property type="component" value="Unassembled WGS sequence"/>
</dbReference>
<evidence type="ECO:0000259" key="2">
    <source>
        <dbReference type="Pfam" id="PF12146"/>
    </source>
</evidence>
<dbReference type="PANTHER" id="PTHR11614">
    <property type="entry name" value="PHOSPHOLIPASE-RELATED"/>
    <property type="match status" value="1"/>
</dbReference>
<keyword evidence="3" id="KW-0378">Hydrolase</keyword>
<dbReference type="InterPro" id="IPR051044">
    <property type="entry name" value="MAG_DAG_Lipase"/>
</dbReference>
<evidence type="ECO:0000256" key="1">
    <source>
        <dbReference type="SAM" id="SignalP"/>
    </source>
</evidence>
<dbReference type="Pfam" id="PF12146">
    <property type="entry name" value="Hydrolase_4"/>
    <property type="match status" value="1"/>
</dbReference>
<dbReference type="EMBL" id="JBCLPP010000004">
    <property type="protein sequence ID" value="MEY8244453.1"/>
    <property type="molecule type" value="Genomic_DNA"/>
</dbReference>
<keyword evidence="4" id="KW-1185">Reference proteome</keyword>
<comment type="caution">
    <text evidence="3">The sequence shown here is derived from an EMBL/GenBank/DDBJ whole genome shotgun (WGS) entry which is preliminary data.</text>
</comment>